<dbReference type="InterPro" id="IPR052926">
    <property type="entry name" value="Metallo-beta-lactamase_dom"/>
</dbReference>
<protein>
    <submittedName>
        <fullName evidence="2">Metal-dependent hydrolase</fullName>
    </submittedName>
</protein>
<gene>
    <name evidence="2" type="ORF">BLW93_03035</name>
</gene>
<name>A0A1R1MM57_9BACT</name>
<dbReference type="STRING" id="1914305.BLW93_03035"/>
<dbReference type="Proteomes" id="UP000187408">
    <property type="component" value="Unassembled WGS sequence"/>
</dbReference>
<dbReference type="PANTHER" id="PTHR13754">
    <property type="entry name" value="METALLO-BETA-LACTAMASE SUPERFAMILY PROTEIN"/>
    <property type="match status" value="1"/>
</dbReference>
<evidence type="ECO:0000313" key="3">
    <source>
        <dbReference type="Proteomes" id="UP000187408"/>
    </source>
</evidence>
<dbReference type="AlphaFoldDB" id="A0A1R1MM57"/>
<feature type="domain" description="Metallo-beta-lactamase" evidence="1">
    <location>
        <begin position="21"/>
        <end position="207"/>
    </location>
</feature>
<proteinExistence type="predicted"/>
<reference evidence="2 3" key="1">
    <citation type="submission" date="2016-10" db="EMBL/GenBank/DDBJ databases">
        <title>Genome sequence of a sulfur-reducing bacterium Desulfurobacterium indicum K6013.</title>
        <authorList>
            <person name="Cao J."/>
            <person name="Shao Z."/>
            <person name="Alain K."/>
            <person name="Jebbar M."/>
        </authorList>
    </citation>
    <scope>NUCLEOTIDE SEQUENCE [LARGE SCALE GENOMIC DNA]</scope>
    <source>
        <strain evidence="2 3">K6013</strain>
    </source>
</reference>
<dbReference type="PANTHER" id="PTHR13754:SF13">
    <property type="entry name" value="METALLO-BETA-LACTAMASE SUPERFAMILY PROTEIN (AFU_ORTHOLOGUE AFUA_3G07630)"/>
    <property type="match status" value="1"/>
</dbReference>
<dbReference type="Pfam" id="PF00753">
    <property type="entry name" value="Lactamase_B"/>
    <property type="match status" value="1"/>
</dbReference>
<dbReference type="EMBL" id="MOEN01000007">
    <property type="protein sequence ID" value="OMH40901.1"/>
    <property type="molecule type" value="Genomic_DNA"/>
</dbReference>
<dbReference type="SUPFAM" id="SSF56281">
    <property type="entry name" value="Metallo-hydrolase/oxidoreductase"/>
    <property type="match status" value="1"/>
</dbReference>
<accession>A0A1R1MM57</accession>
<keyword evidence="3" id="KW-1185">Reference proteome</keyword>
<sequence>MTEKIVILYDNRAFKELTPDWGFSAFIEGETNILFDTGAKPEILERNAEALSINLSDIDGIFISHNHWDHTGGLKTVMKKVYHVDIFVPESDAEFFEEKVGERGIVIPVDDPTVIAPGIFSTGMMPTGMRDPAFEHSLVAKTEKGSILVTGCSHPGIEKIAEEAVRLAERKLFMIIGGFHMYKKEDTSIKKTAEKLLDLTEFVAPCHCTGDNGIEVFKEVFKDRFIDCRAGTEIAF</sequence>
<dbReference type="InterPro" id="IPR041712">
    <property type="entry name" value="DHPS-like_MBL-fold"/>
</dbReference>
<dbReference type="OrthoDB" id="9803916at2"/>
<dbReference type="GO" id="GO:0016787">
    <property type="term" value="F:hydrolase activity"/>
    <property type="evidence" value="ECO:0007669"/>
    <property type="project" value="UniProtKB-KW"/>
</dbReference>
<dbReference type="InterPro" id="IPR001279">
    <property type="entry name" value="Metallo-B-lactamas"/>
</dbReference>
<keyword evidence="2" id="KW-0378">Hydrolase</keyword>
<evidence type="ECO:0000259" key="1">
    <source>
        <dbReference type="SMART" id="SM00849"/>
    </source>
</evidence>
<comment type="caution">
    <text evidence="2">The sequence shown here is derived from an EMBL/GenBank/DDBJ whole genome shotgun (WGS) entry which is preliminary data.</text>
</comment>
<dbReference type="CDD" id="cd07713">
    <property type="entry name" value="DHPS-like_MBL-fold"/>
    <property type="match status" value="1"/>
</dbReference>
<dbReference type="GO" id="GO:0016740">
    <property type="term" value="F:transferase activity"/>
    <property type="evidence" value="ECO:0007669"/>
    <property type="project" value="TreeGrafter"/>
</dbReference>
<dbReference type="RefSeq" id="WP_076712639.1">
    <property type="nucleotide sequence ID" value="NZ_MOEN01000007.1"/>
</dbReference>
<dbReference type="Gene3D" id="3.60.15.10">
    <property type="entry name" value="Ribonuclease Z/Hydroxyacylglutathione hydrolase-like"/>
    <property type="match status" value="1"/>
</dbReference>
<organism evidence="2 3">
    <name type="scientific">Desulfurobacterium indicum</name>
    <dbReference type="NCBI Taxonomy" id="1914305"/>
    <lineage>
        <taxon>Bacteria</taxon>
        <taxon>Pseudomonadati</taxon>
        <taxon>Aquificota</taxon>
        <taxon>Aquificia</taxon>
        <taxon>Desulfurobacteriales</taxon>
        <taxon>Desulfurobacteriaceae</taxon>
        <taxon>Desulfurobacterium</taxon>
    </lineage>
</organism>
<evidence type="ECO:0000313" key="2">
    <source>
        <dbReference type="EMBL" id="OMH40901.1"/>
    </source>
</evidence>
<dbReference type="SMART" id="SM00849">
    <property type="entry name" value="Lactamase_B"/>
    <property type="match status" value="1"/>
</dbReference>
<dbReference type="InterPro" id="IPR036866">
    <property type="entry name" value="RibonucZ/Hydroxyglut_hydro"/>
</dbReference>